<keyword evidence="2" id="KW-1185">Reference proteome</keyword>
<name>A0AAV9GPN9_9PEZI</name>
<dbReference type="Proteomes" id="UP001321760">
    <property type="component" value="Unassembled WGS sequence"/>
</dbReference>
<comment type="caution">
    <text evidence="1">The sequence shown here is derived from an EMBL/GenBank/DDBJ whole genome shotgun (WGS) entry which is preliminary data.</text>
</comment>
<accession>A0AAV9GPN9</accession>
<evidence type="ECO:0000313" key="2">
    <source>
        <dbReference type="Proteomes" id="UP001321760"/>
    </source>
</evidence>
<sequence>MPHQPSTLVVQSTAHILLPVPTRSLGQASSCPPPSDLSHLPQVDSAVGQAGTSRSLADFVMGMAPGKSRASSGPRDSYGTKSLCCRRTCLVQIRLRYGRWPRTSCLLSTMGRPHRPVELASDWWPWWLAGRIYSKETGTCTNDIPANRPSNPFRRSSVHGPNIRRALRNTRISQALLLWAGRCCVFLLVVFLASNPTPSGGHGLFETPGQDMKDARVPDNAIGCKMDLHW</sequence>
<evidence type="ECO:0000313" key="1">
    <source>
        <dbReference type="EMBL" id="KAK4449910.1"/>
    </source>
</evidence>
<protein>
    <submittedName>
        <fullName evidence="1">Uncharacterized protein</fullName>
    </submittedName>
</protein>
<reference evidence="1" key="2">
    <citation type="submission" date="2023-05" db="EMBL/GenBank/DDBJ databases">
        <authorList>
            <consortium name="Lawrence Berkeley National Laboratory"/>
            <person name="Steindorff A."/>
            <person name="Hensen N."/>
            <person name="Bonometti L."/>
            <person name="Westerberg I."/>
            <person name="Brannstrom I.O."/>
            <person name="Guillou S."/>
            <person name="Cros-Aarteil S."/>
            <person name="Calhoun S."/>
            <person name="Haridas S."/>
            <person name="Kuo A."/>
            <person name="Mondo S."/>
            <person name="Pangilinan J."/>
            <person name="Riley R."/>
            <person name="Labutti K."/>
            <person name="Andreopoulos B."/>
            <person name="Lipzen A."/>
            <person name="Chen C."/>
            <person name="Yanf M."/>
            <person name="Daum C."/>
            <person name="Ng V."/>
            <person name="Clum A."/>
            <person name="Ohm R."/>
            <person name="Martin F."/>
            <person name="Silar P."/>
            <person name="Natvig D."/>
            <person name="Lalanne C."/>
            <person name="Gautier V."/>
            <person name="Ament-Velasquez S.L."/>
            <person name="Kruys A."/>
            <person name="Hutchinson M.I."/>
            <person name="Powell A.J."/>
            <person name="Barry K."/>
            <person name="Miller A.N."/>
            <person name="Grigoriev I.V."/>
            <person name="Debuchy R."/>
            <person name="Gladieux P."/>
            <person name="Thoren M.H."/>
            <person name="Johannesson H."/>
        </authorList>
    </citation>
    <scope>NUCLEOTIDE SEQUENCE</scope>
    <source>
        <strain evidence="1">PSN243</strain>
    </source>
</reference>
<organism evidence="1 2">
    <name type="scientific">Podospora aff. communis PSN243</name>
    <dbReference type="NCBI Taxonomy" id="3040156"/>
    <lineage>
        <taxon>Eukaryota</taxon>
        <taxon>Fungi</taxon>
        <taxon>Dikarya</taxon>
        <taxon>Ascomycota</taxon>
        <taxon>Pezizomycotina</taxon>
        <taxon>Sordariomycetes</taxon>
        <taxon>Sordariomycetidae</taxon>
        <taxon>Sordariales</taxon>
        <taxon>Podosporaceae</taxon>
        <taxon>Podospora</taxon>
    </lineage>
</organism>
<dbReference type="AlphaFoldDB" id="A0AAV9GPN9"/>
<dbReference type="EMBL" id="MU865935">
    <property type="protein sequence ID" value="KAK4449910.1"/>
    <property type="molecule type" value="Genomic_DNA"/>
</dbReference>
<proteinExistence type="predicted"/>
<gene>
    <name evidence="1" type="ORF">QBC34DRAFT_84837</name>
</gene>
<reference evidence="1" key="1">
    <citation type="journal article" date="2023" name="Mol. Phylogenet. Evol.">
        <title>Genome-scale phylogeny and comparative genomics of the fungal order Sordariales.</title>
        <authorList>
            <person name="Hensen N."/>
            <person name="Bonometti L."/>
            <person name="Westerberg I."/>
            <person name="Brannstrom I.O."/>
            <person name="Guillou S."/>
            <person name="Cros-Aarteil S."/>
            <person name="Calhoun S."/>
            <person name="Haridas S."/>
            <person name="Kuo A."/>
            <person name="Mondo S."/>
            <person name="Pangilinan J."/>
            <person name="Riley R."/>
            <person name="LaButti K."/>
            <person name="Andreopoulos B."/>
            <person name="Lipzen A."/>
            <person name="Chen C."/>
            <person name="Yan M."/>
            <person name="Daum C."/>
            <person name="Ng V."/>
            <person name="Clum A."/>
            <person name="Steindorff A."/>
            <person name="Ohm R.A."/>
            <person name="Martin F."/>
            <person name="Silar P."/>
            <person name="Natvig D.O."/>
            <person name="Lalanne C."/>
            <person name="Gautier V."/>
            <person name="Ament-Velasquez S.L."/>
            <person name="Kruys A."/>
            <person name="Hutchinson M.I."/>
            <person name="Powell A.J."/>
            <person name="Barry K."/>
            <person name="Miller A.N."/>
            <person name="Grigoriev I.V."/>
            <person name="Debuchy R."/>
            <person name="Gladieux P."/>
            <person name="Hiltunen Thoren M."/>
            <person name="Johannesson H."/>
        </authorList>
    </citation>
    <scope>NUCLEOTIDE SEQUENCE</scope>
    <source>
        <strain evidence="1">PSN243</strain>
    </source>
</reference>